<dbReference type="Proteomes" id="UP000606786">
    <property type="component" value="Unassembled WGS sequence"/>
</dbReference>
<sequence>MFKLFVVLFAALFAFAAAGPSPVARPAPLPVASPHPAPAPAPAPQFYYGGYASPYSYAYSGYPYYG</sequence>
<evidence type="ECO:0000256" key="1">
    <source>
        <dbReference type="SAM" id="SignalP"/>
    </source>
</evidence>
<keyword evidence="3" id="KW-1185">Reference proteome</keyword>
<reference evidence="2" key="1">
    <citation type="submission" date="2020-11" db="EMBL/GenBank/DDBJ databases">
        <authorList>
            <person name="Whitehead M."/>
        </authorList>
    </citation>
    <scope>NUCLEOTIDE SEQUENCE</scope>
    <source>
        <strain evidence="2">EGII</strain>
    </source>
</reference>
<gene>
    <name evidence="2" type="ORF">CCAP1982_LOCUS8491</name>
</gene>
<organism evidence="2 3">
    <name type="scientific">Ceratitis capitata</name>
    <name type="common">Mediterranean fruit fly</name>
    <name type="synonym">Tephritis capitata</name>
    <dbReference type="NCBI Taxonomy" id="7213"/>
    <lineage>
        <taxon>Eukaryota</taxon>
        <taxon>Metazoa</taxon>
        <taxon>Ecdysozoa</taxon>
        <taxon>Arthropoda</taxon>
        <taxon>Hexapoda</taxon>
        <taxon>Insecta</taxon>
        <taxon>Pterygota</taxon>
        <taxon>Neoptera</taxon>
        <taxon>Endopterygota</taxon>
        <taxon>Diptera</taxon>
        <taxon>Brachycera</taxon>
        <taxon>Muscomorpha</taxon>
        <taxon>Tephritoidea</taxon>
        <taxon>Tephritidae</taxon>
        <taxon>Ceratitis</taxon>
        <taxon>Ceratitis</taxon>
    </lineage>
</organism>
<evidence type="ECO:0000313" key="3">
    <source>
        <dbReference type="Proteomes" id="UP000606786"/>
    </source>
</evidence>
<protein>
    <submittedName>
        <fullName evidence="2">(Mediterranean fruit fly) hypothetical protein</fullName>
    </submittedName>
</protein>
<accession>A0A811UQ31</accession>
<dbReference type="AlphaFoldDB" id="A0A811UQ31"/>
<feature type="signal peptide" evidence="1">
    <location>
        <begin position="1"/>
        <end position="18"/>
    </location>
</feature>
<keyword evidence="1" id="KW-0732">Signal</keyword>
<dbReference type="KEGG" id="ccat:101448356"/>
<evidence type="ECO:0000313" key="2">
    <source>
        <dbReference type="EMBL" id="CAD6999985.1"/>
    </source>
</evidence>
<dbReference type="EMBL" id="CAJHJT010000012">
    <property type="protein sequence ID" value="CAD6999985.1"/>
    <property type="molecule type" value="Genomic_DNA"/>
</dbReference>
<feature type="chain" id="PRO_5032994588" evidence="1">
    <location>
        <begin position="19"/>
        <end position="66"/>
    </location>
</feature>
<proteinExistence type="predicted"/>
<comment type="caution">
    <text evidence="2">The sequence shown here is derived from an EMBL/GenBank/DDBJ whole genome shotgun (WGS) entry which is preliminary data.</text>
</comment>
<name>A0A811UQ31_CERCA</name>